<dbReference type="Proteomes" id="UP001150941">
    <property type="component" value="Unassembled WGS sequence"/>
</dbReference>
<reference evidence="1" key="1">
    <citation type="submission" date="2022-11" db="EMBL/GenBank/DDBJ databases">
        <authorList>
            <person name="Petersen C."/>
        </authorList>
    </citation>
    <scope>NUCLEOTIDE SEQUENCE</scope>
    <source>
        <strain evidence="1">IBT 19713</strain>
    </source>
</reference>
<dbReference type="RefSeq" id="XP_058334186.1">
    <property type="nucleotide sequence ID" value="XM_058471045.1"/>
</dbReference>
<dbReference type="EMBL" id="JAPQKS010000002">
    <property type="protein sequence ID" value="KAJ5246765.1"/>
    <property type="molecule type" value="Genomic_DNA"/>
</dbReference>
<evidence type="ECO:0000313" key="1">
    <source>
        <dbReference type="EMBL" id="KAJ5246765.1"/>
    </source>
</evidence>
<dbReference type="AlphaFoldDB" id="A0A9W9PHD5"/>
<gene>
    <name evidence="1" type="ORF">N7468_001748</name>
</gene>
<sequence length="187" mass="21986">MANAVNYLSLAAVQAEINRIPRERYECVLYGVWNTILTWQFRVENGYVTRPQDRHSRQRGRAGYSDLHTYQYPAVGRRASKFLIVQCKKHGHEGEASTWTQGRNQLRQYLSNTHGRRRWGTRTPVYGILSVGHLVRFYKYVDVGEDIRDLNIQSILRSTRIRNGDSLHIQTDCRQIQRILNHIRSHH</sequence>
<keyword evidence="2" id="KW-1185">Reference proteome</keyword>
<accession>A0A9W9PHD5</accession>
<evidence type="ECO:0000313" key="2">
    <source>
        <dbReference type="Proteomes" id="UP001150941"/>
    </source>
</evidence>
<comment type="caution">
    <text evidence="1">The sequence shown here is derived from an EMBL/GenBank/DDBJ whole genome shotgun (WGS) entry which is preliminary data.</text>
</comment>
<name>A0A9W9PHD5_9EURO</name>
<organism evidence="1 2">
    <name type="scientific">Penicillium chermesinum</name>
    <dbReference type="NCBI Taxonomy" id="63820"/>
    <lineage>
        <taxon>Eukaryota</taxon>
        <taxon>Fungi</taxon>
        <taxon>Dikarya</taxon>
        <taxon>Ascomycota</taxon>
        <taxon>Pezizomycotina</taxon>
        <taxon>Eurotiomycetes</taxon>
        <taxon>Eurotiomycetidae</taxon>
        <taxon>Eurotiales</taxon>
        <taxon>Aspergillaceae</taxon>
        <taxon>Penicillium</taxon>
    </lineage>
</organism>
<protein>
    <submittedName>
        <fullName evidence="1">Uncharacterized protein</fullName>
    </submittedName>
</protein>
<dbReference type="GeneID" id="83198348"/>
<reference evidence="1" key="2">
    <citation type="journal article" date="2023" name="IMA Fungus">
        <title>Comparative genomic study of the Penicillium genus elucidates a diverse pangenome and 15 lateral gene transfer events.</title>
        <authorList>
            <person name="Petersen C."/>
            <person name="Sorensen T."/>
            <person name="Nielsen M.R."/>
            <person name="Sondergaard T.E."/>
            <person name="Sorensen J.L."/>
            <person name="Fitzpatrick D.A."/>
            <person name="Frisvad J.C."/>
            <person name="Nielsen K.L."/>
        </authorList>
    </citation>
    <scope>NUCLEOTIDE SEQUENCE</scope>
    <source>
        <strain evidence="1">IBT 19713</strain>
    </source>
</reference>
<proteinExistence type="predicted"/>
<dbReference type="OrthoDB" id="4499616at2759"/>